<comment type="catalytic activity">
    <reaction evidence="1">
        <text>chorismate = isochorismate</text>
        <dbReference type="Rhea" id="RHEA:18985"/>
        <dbReference type="ChEBI" id="CHEBI:29748"/>
        <dbReference type="ChEBI" id="CHEBI:29780"/>
        <dbReference type="EC" id="5.4.4.2"/>
    </reaction>
</comment>
<evidence type="ECO:0000256" key="4">
    <source>
        <dbReference type="ARBA" id="ARBA00023235"/>
    </source>
</evidence>
<dbReference type="SUPFAM" id="SSF56322">
    <property type="entry name" value="ADC synthase"/>
    <property type="match status" value="1"/>
</dbReference>
<dbReference type="PANTHER" id="PTHR42839">
    <property type="entry name" value="ISOCHORISMATE SYNTHASE ENTC"/>
    <property type="match status" value="1"/>
</dbReference>
<evidence type="ECO:0000256" key="2">
    <source>
        <dbReference type="ARBA" id="ARBA00005297"/>
    </source>
</evidence>
<dbReference type="Proteomes" id="UP000285648">
    <property type="component" value="Unassembled WGS sequence"/>
</dbReference>
<protein>
    <recommendedName>
        <fullName evidence="3">isochorismate synthase</fullName>
        <ecNumber evidence="3">5.4.4.2</ecNumber>
    </recommendedName>
    <alternativeName>
        <fullName evidence="5">Isochorismate mutase</fullName>
    </alternativeName>
</protein>
<sequence>MLSATRPELSASDLLKDDFLFLSPDKSLHTRGCYAALNCPVESGAALDGHFQQQLRQLFARAQHDGIANPLIVGAIPFDKREPACLFIPQHSRWFARSLLADTVLNETPLRIRQQHQIPAHDTFCQMVSAGVNATRSGALDKVVLSRLLNIETDRSLNSMHLLLLLNRQNPDSYNFHVPLAQSVLLGASPELLLHKQGNVVTSQPLAGSARRSDDSVENRRLQQSLMYSDKDRHEHRLVIDTMRQMLAPRCHTLKIPATPSLLATPVLWHLATKITAEVSDPRENALSIACLLHPTPALCGAPFQAARSLIAELEPFDRQYFGGIVGWCDALGNGEWVVTIRCGEVRKNQVTLFAGAGIVPDSQPVSEWNETGVKLTTMLHAFGITDDRERVA</sequence>
<gene>
    <name evidence="7" type="ORF">BIY29_08805</name>
</gene>
<organism evidence="7 8">
    <name type="scientific">Brenneria alni</name>
    <dbReference type="NCBI Taxonomy" id="71656"/>
    <lineage>
        <taxon>Bacteria</taxon>
        <taxon>Pseudomonadati</taxon>
        <taxon>Pseudomonadota</taxon>
        <taxon>Gammaproteobacteria</taxon>
        <taxon>Enterobacterales</taxon>
        <taxon>Pectobacteriaceae</taxon>
        <taxon>Brenneria</taxon>
    </lineage>
</organism>
<dbReference type="InterPro" id="IPR005801">
    <property type="entry name" value="ADC_synthase"/>
</dbReference>
<dbReference type="InterPro" id="IPR004561">
    <property type="entry name" value="IsoChor_synthase"/>
</dbReference>
<dbReference type="InterPro" id="IPR015890">
    <property type="entry name" value="Chorismate_C"/>
</dbReference>
<dbReference type="GO" id="GO:0008909">
    <property type="term" value="F:isochorismate synthase activity"/>
    <property type="evidence" value="ECO:0007669"/>
    <property type="project" value="UniProtKB-EC"/>
</dbReference>
<keyword evidence="4" id="KW-0413">Isomerase</keyword>
<evidence type="ECO:0000259" key="6">
    <source>
        <dbReference type="Pfam" id="PF00425"/>
    </source>
</evidence>
<dbReference type="Gene3D" id="3.60.120.10">
    <property type="entry name" value="Anthranilate synthase"/>
    <property type="match status" value="1"/>
</dbReference>
<name>A0A421DPD0_9GAMM</name>
<dbReference type="Pfam" id="PF00425">
    <property type="entry name" value="Chorismate_bind"/>
    <property type="match status" value="1"/>
</dbReference>
<evidence type="ECO:0000313" key="7">
    <source>
        <dbReference type="EMBL" id="RLM24491.1"/>
    </source>
</evidence>
<dbReference type="NCBIfam" id="TIGR00543">
    <property type="entry name" value="isochor_syn"/>
    <property type="match status" value="1"/>
</dbReference>
<reference evidence="7 8" key="1">
    <citation type="submission" date="2016-09" db="EMBL/GenBank/DDBJ databases">
        <authorList>
            <person name="Doonan J."/>
            <person name="Pachebat J.A."/>
            <person name="Golyshin P.N."/>
            <person name="Denman S."/>
            <person name="Mcdonald J.E."/>
        </authorList>
    </citation>
    <scope>NUCLEOTIDE SEQUENCE [LARGE SCALE GENOMIC DNA]</scope>
    <source>
        <strain evidence="7 8">NCPPB 3934</strain>
    </source>
</reference>
<evidence type="ECO:0000256" key="1">
    <source>
        <dbReference type="ARBA" id="ARBA00000799"/>
    </source>
</evidence>
<dbReference type="EMBL" id="MJLZ01000016">
    <property type="protein sequence ID" value="RLM24491.1"/>
    <property type="molecule type" value="Genomic_DNA"/>
</dbReference>
<keyword evidence="8" id="KW-1185">Reference proteome</keyword>
<comment type="caution">
    <text evidence="7">The sequence shown here is derived from an EMBL/GenBank/DDBJ whole genome shotgun (WGS) entry which is preliminary data.</text>
</comment>
<proteinExistence type="inferred from homology"/>
<evidence type="ECO:0000256" key="3">
    <source>
        <dbReference type="ARBA" id="ARBA00012824"/>
    </source>
</evidence>
<accession>A0A421DPD0</accession>
<evidence type="ECO:0000313" key="8">
    <source>
        <dbReference type="Proteomes" id="UP000285648"/>
    </source>
</evidence>
<dbReference type="AlphaFoldDB" id="A0A421DPD0"/>
<evidence type="ECO:0000256" key="5">
    <source>
        <dbReference type="ARBA" id="ARBA00041564"/>
    </source>
</evidence>
<dbReference type="PANTHER" id="PTHR42839:SF2">
    <property type="entry name" value="ISOCHORISMATE SYNTHASE ENTC"/>
    <property type="match status" value="1"/>
</dbReference>
<feature type="domain" description="Chorismate-utilising enzyme C-terminal" evidence="6">
    <location>
        <begin position="121"/>
        <end position="375"/>
    </location>
</feature>
<comment type="similarity">
    <text evidence="2">Belongs to the isochorismate synthase family.</text>
</comment>
<dbReference type="EC" id="5.4.4.2" evidence="3"/>